<dbReference type="AlphaFoldDB" id="A0A3D8JAB6"/>
<gene>
    <name evidence="1" type="ORF">CQA57_01280</name>
</gene>
<dbReference type="RefSeq" id="WP_115578427.1">
    <property type="nucleotide sequence ID" value="NZ_NXLX01000002.1"/>
</dbReference>
<proteinExistence type="predicted"/>
<organism evidence="1 2">
    <name type="scientific">Helicobacter anseris</name>
    <dbReference type="NCBI Taxonomy" id="375926"/>
    <lineage>
        <taxon>Bacteria</taxon>
        <taxon>Pseudomonadati</taxon>
        <taxon>Campylobacterota</taxon>
        <taxon>Epsilonproteobacteria</taxon>
        <taxon>Campylobacterales</taxon>
        <taxon>Helicobacteraceae</taxon>
        <taxon>Helicobacter</taxon>
    </lineage>
</organism>
<reference evidence="1 2" key="1">
    <citation type="submission" date="2018-04" db="EMBL/GenBank/DDBJ databases">
        <title>Novel Campyloabacter and Helicobacter Species and Strains.</title>
        <authorList>
            <person name="Mannion A.J."/>
            <person name="Shen Z."/>
            <person name="Fox J.G."/>
        </authorList>
    </citation>
    <scope>NUCLEOTIDE SEQUENCE [LARGE SCALE GENOMIC DNA]</scope>
    <source>
        <strain evidence="1 2">MIT 04-9362</strain>
    </source>
</reference>
<evidence type="ECO:0000313" key="1">
    <source>
        <dbReference type="EMBL" id="RDU74372.1"/>
    </source>
</evidence>
<evidence type="ECO:0000313" key="2">
    <source>
        <dbReference type="Proteomes" id="UP000256695"/>
    </source>
</evidence>
<keyword evidence="2" id="KW-1185">Reference proteome</keyword>
<accession>A0A3D8JAB6</accession>
<dbReference type="Proteomes" id="UP000256695">
    <property type="component" value="Unassembled WGS sequence"/>
</dbReference>
<protein>
    <submittedName>
        <fullName evidence="1">Uncharacterized protein</fullName>
    </submittedName>
</protein>
<dbReference type="EMBL" id="NXLX01000002">
    <property type="protein sequence ID" value="RDU74372.1"/>
    <property type="molecule type" value="Genomic_DNA"/>
</dbReference>
<sequence>MNFNLIFADQTLFDIEKESIPEVLEWKNIAMDTKDRKELLELDNVDKIISLVKKYCDIELNSYIQEQE</sequence>
<name>A0A3D8JAB6_9HELI</name>
<comment type="caution">
    <text evidence="1">The sequence shown here is derived from an EMBL/GenBank/DDBJ whole genome shotgun (WGS) entry which is preliminary data.</text>
</comment>